<keyword evidence="1" id="KW-0812">Transmembrane</keyword>
<name>A0A383C090_9ZZZZ</name>
<protein>
    <submittedName>
        <fullName evidence="2">Uncharacterized protein</fullName>
    </submittedName>
</protein>
<feature type="non-terminal residue" evidence="2">
    <location>
        <position position="38"/>
    </location>
</feature>
<keyword evidence="1" id="KW-1133">Transmembrane helix</keyword>
<reference evidence="2" key="1">
    <citation type="submission" date="2018-05" db="EMBL/GenBank/DDBJ databases">
        <authorList>
            <person name="Lanie J.A."/>
            <person name="Ng W.-L."/>
            <person name="Kazmierczak K.M."/>
            <person name="Andrzejewski T.M."/>
            <person name="Davidsen T.M."/>
            <person name="Wayne K.J."/>
            <person name="Tettelin H."/>
            <person name="Glass J.I."/>
            <person name="Rusch D."/>
            <person name="Podicherti R."/>
            <person name="Tsui H.-C.T."/>
            <person name="Winkler M.E."/>
        </authorList>
    </citation>
    <scope>NUCLEOTIDE SEQUENCE</scope>
</reference>
<dbReference type="EMBL" id="UINC01204904">
    <property type="protein sequence ID" value="SVE25837.1"/>
    <property type="molecule type" value="Genomic_DNA"/>
</dbReference>
<evidence type="ECO:0000256" key="1">
    <source>
        <dbReference type="SAM" id="Phobius"/>
    </source>
</evidence>
<evidence type="ECO:0000313" key="2">
    <source>
        <dbReference type="EMBL" id="SVE25837.1"/>
    </source>
</evidence>
<keyword evidence="1" id="KW-0472">Membrane</keyword>
<feature type="transmembrane region" description="Helical" evidence="1">
    <location>
        <begin position="20"/>
        <end position="37"/>
    </location>
</feature>
<dbReference type="AlphaFoldDB" id="A0A383C090"/>
<gene>
    <name evidence="2" type="ORF">METZ01_LOCUS478691</name>
</gene>
<accession>A0A383C090</accession>
<organism evidence="2">
    <name type="scientific">marine metagenome</name>
    <dbReference type="NCBI Taxonomy" id="408172"/>
    <lineage>
        <taxon>unclassified sequences</taxon>
        <taxon>metagenomes</taxon>
        <taxon>ecological metagenomes</taxon>
    </lineage>
</organism>
<sequence>MHAPNTLVAELMTRRPGGRSVVTALVGVVLLLLAGGTR</sequence>
<proteinExistence type="predicted"/>